<dbReference type="InterPro" id="IPR009045">
    <property type="entry name" value="Zn_M74/Hedgehog-like"/>
</dbReference>
<feature type="domain" description="Peptidoglycan binding-like" evidence="3">
    <location>
        <begin position="72"/>
        <end position="127"/>
    </location>
</feature>
<dbReference type="Gene3D" id="3.30.1380.10">
    <property type="match status" value="1"/>
</dbReference>
<feature type="region of interest" description="Disordered" evidence="1">
    <location>
        <begin position="28"/>
        <end position="48"/>
    </location>
</feature>
<dbReference type="InterPro" id="IPR002477">
    <property type="entry name" value="Peptidoglycan-bd-like"/>
</dbReference>
<feature type="chain" id="PRO_5038963250" description="Carboxypeptidase" evidence="2">
    <location>
        <begin position="24"/>
        <end position="351"/>
    </location>
</feature>
<dbReference type="GO" id="GO:0006508">
    <property type="term" value="P:proteolysis"/>
    <property type="evidence" value="ECO:0007669"/>
    <property type="project" value="InterPro"/>
</dbReference>
<reference evidence="5" key="1">
    <citation type="submission" date="2021-03" db="EMBL/GenBank/DDBJ databases">
        <title>Antimicrobial resistance genes in bacteria isolated from Japanese honey, and their potential for conferring macrolide and lincosamide resistance in the American foulbrood pathogen Paenibacillus larvae.</title>
        <authorList>
            <person name="Okamoto M."/>
            <person name="Kumagai M."/>
            <person name="Kanamori H."/>
            <person name="Takamatsu D."/>
        </authorList>
    </citation>
    <scope>NUCLEOTIDE SEQUENCE</scope>
    <source>
        <strain evidence="5">J43TS3</strain>
    </source>
</reference>
<dbReference type="Proteomes" id="UP000676917">
    <property type="component" value="Unassembled WGS sequence"/>
</dbReference>
<dbReference type="InterPro" id="IPR003709">
    <property type="entry name" value="VanY-like_core_dom"/>
</dbReference>
<dbReference type="PANTHER" id="PTHR34385">
    <property type="entry name" value="D-ALANYL-D-ALANINE CARBOXYPEPTIDASE"/>
    <property type="match status" value="1"/>
</dbReference>
<evidence type="ECO:0000313" key="6">
    <source>
        <dbReference type="Proteomes" id="UP000676917"/>
    </source>
</evidence>
<evidence type="ECO:0000259" key="3">
    <source>
        <dbReference type="Pfam" id="PF01471"/>
    </source>
</evidence>
<dbReference type="Pfam" id="PF02557">
    <property type="entry name" value="VanY"/>
    <property type="match status" value="1"/>
</dbReference>
<dbReference type="EMBL" id="BORP01000003">
    <property type="protein sequence ID" value="GIO27200.1"/>
    <property type="molecule type" value="Genomic_DNA"/>
</dbReference>
<dbReference type="PROSITE" id="PS51257">
    <property type="entry name" value="PROKAR_LIPOPROTEIN"/>
    <property type="match status" value="1"/>
</dbReference>
<name>A0A919XAN7_9BACI</name>
<dbReference type="InterPro" id="IPR058193">
    <property type="entry name" value="VanY/YodJ_core_dom"/>
</dbReference>
<dbReference type="Gene3D" id="1.10.101.10">
    <property type="entry name" value="PGBD-like superfamily/PGBD"/>
    <property type="match status" value="1"/>
</dbReference>
<dbReference type="Pfam" id="PF01471">
    <property type="entry name" value="PG_binding_1"/>
    <property type="match status" value="1"/>
</dbReference>
<dbReference type="RefSeq" id="WP_212920700.1">
    <property type="nucleotide sequence ID" value="NZ_BORP01000003.1"/>
</dbReference>
<dbReference type="AlphaFoldDB" id="A0A919XAN7"/>
<dbReference type="InterPro" id="IPR036365">
    <property type="entry name" value="PGBD-like_sf"/>
</dbReference>
<evidence type="ECO:0000313" key="5">
    <source>
        <dbReference type="EMBL" id="GIO27200.1"/>
    </source>
</evidence>
<dbReference type="InterPro" id="IPR036366">
    <property type="entry name" value="PGBDSf"/>
</dbReference>
<comment type="caution">
    <text evidence="5">The sequence shown here is derived from an EMBL/GenBank/DDBJ whole genome shotgun (WGS) entry which is preliminary data.</text>
</comment>
<protein>
    <recommendedName>
        <fullName evidence="7">Carboxypeptidase</fullName>
    </recommendedName>
</protein>
<sequence length="351" mass="40017">MLKNKILYVFVACSFILMLGACNTSKQDTNTINQEEPKTDVNGKNPDQEENIDKAEQELALPTVSLQKGDKGEDVLKLQKALHQLGYPITESSQYDRKTVWAITDIQIQTDVSAITGIYDEETMHILEKAFTKERSITPEEGLPLQEDKKIDDDTVTIANPYEILALVNKQNALPQDYEPTDLVTPNVRFPFVEDLPKKKMRKIAADALEKMFAAADLEGLDLFAQSGYRSYERQVSLFAVYVTKYGEKEANNFSARPGESEHQSGLTMDVTSPHVNYDLVIEFGETEEGKWLQEHAAEYGFIIRYPKGKEEITQYQYEPWHLRYVGIKAAKEIMDRGITLEEYLEKILPE</sequence>
<organism evidence="5 6">
    <name type="scientific">Ornithinibacillus bavariensis</name>
    <dbReference type="NCBI Taxonomy" id="545502"/>
    <lineage>
        <taxon>Bacteria</taxon>
        <taxon>Bacillati</taxon>
        <taxon>Bacillota</taxon>
        <taxon>Bacilli</taxon>
        <taxon>Bacillales</taxon>
        <taxon>Bacillaceae</taxon>
        <taxon>Ornithinibacillus</taxon>
    </lineage>
</organism>
<evidence type="ECO:0008006" key="7">
    <source>
        <dbReference type="Google" id="ProtNLM"/>
    </source>
</evidence>
<gene>
    <name evidence="5" type="ORF">J43TS3_18110</name>
</gene>
<keyword evidence="6" id="KW-1185">Reference proteome</keyword>
<feature type="signal peptide" evidence="2">
    <location>
        <begin position="1"/>
        <end position="23"/>
    </location>
</feature>
<keyword evidence="2" id="KW-0732">Signal</keyword>
<dbReference type="SUPFAM" id="SSF47090">
    <property type="entry name" value="PGBD-like"/>
    <property type="match status" value="1"/>
</dbReference>
<accession>A0A919XAN7</accession>
<dbReference type="SUPFAM" id="SSF55166">
    <property type="entry name" value="Hedgehog/DD-peptidase"/>
    <property type="match status" value="1"/>
</dbReference>
<dbReference type="InterPro" id="IPR052179">
    <property type="entry name" value="DD-CPase-like"/>
</dbReference>
<dbReference type="PANTHER" id="PTHR34385:SF1">
    <property type="entry name" value="PEPTIDOGLYCAN L-ALANYL-D-GLUTAMATE ENDOPEPTIDASE CWLK"/>
    <property type="match status" value="1"/>
</dbReference>
<evidence type="ECO:0000259" key="4">
    <source>
        <dbReference type="Pfam" id="PF02557"/>
    </source>
</evidence>
<dbReference type="GO" id="GO:0008233">
    <property type="term" value="F:peptidase activity"/>
    <property type="evidence" value="ECO:0007669"/>
    <property type="project" value="InterPro"/>
</dbReference>
<evidence type="ECO:0000256" key="2">
    <source>
        <dbReference type="SAM" id="SignalP"/>
    </source>
</evidence>
<feature type="domain" description="D-alanyl-D-alanine carboxypeptidase-like core" evidence="4">
    <location>
        <begin position="199"/>
        <end position="327"/>
    </location>
</feature>
<dbReference type="CDD" id="cd14852">
    <property type="entry name" value="LD-carboxypeptidase"/>
    <property type="match status" value="1"/>
</dbReference>
<evidence type="ECO:0000256" key="1">
    <source>
        <dbReference type="SAM" id="MobiDB-lite"/>
    </source>
</evidence>
<proteinExistence type="predicted"/>